<evidence type="ECO:0000256" key="7">
    <source>
        <dbReference type="ARBA" id="ARBA00022989"/>
    </source>
</evidence>
<evidence type="ECO:0000256" key="5">
    <source>
        <dbReference type="ARBA" id="ARBA00022519"/>
    </source>
</evidence>
<sequence length="443" mass="48220">MTQKPSNQPTAPTSTSENRFPLGLRVGAGFVLAFLLIGGVGGWAATAQLNGAVIAQGEVAVDQNLKFVQHRDGGIISAIEIREGDRVEAGQVLFRLDDAQTRAELSILQSQLLELAGREARLTAERDGLAEIAFPPELGGDTPQITRIVQGETRMFEGNSLSRNSRKQQLELGISQIEEEIAGLETQLRGKADEIALVDVEHARIAELTEAKLIDRTRIFAMSRERARLLGEHGEISSAMARARVRIGELRLQILAVDDEARTEAQREIGQATARISELRDRREATEAKLTRTDLRAPISGIINELKVHTIGGVITPAEVLASIVPDDARLKIGIKFPPNSIDQIAVGQPVRIRFSAFNQRTTPEVTGVMTYVAAAATRASASAESHYAGDAEIGTEEMEKLAGLQLIPGMPAEIFVSTEARTPLSYLTKPLTDQFNRAMRER</sequence>
<accession>A0A2H5F548</accession>
<organism evidence="13 14">
    <name type="scientific">Paracoccus zhejiangensis</name>
    <dbReference type="NCBI Taxonomy" id="1077935"/>
    <lineage>
        <taxon>Bacteria</taxon>
        <taxon>Pseudomonadati</taxon>
        <taxon>Pseudomonadota</taxon>
        <taxon>Alphaproteobacteria</taxon>
        <taxon>Rhodobacterales</taxon>
        <taxon>Paracoccaceae</taxon>
        <taxon>Paracoccus</taxon>
    </lineage>
</organism>
<evidence type="ECO:0000313" key="14">
    <source>
        <dbReference type="Proteomes" id="UP000234530"/>
    </source>
</evidence>
<dbReference type="EMBL" id="CP025431">
    <property type="protein sequence ID" value="AUH66669.1"/>
    <property type="molecule type" value="Genomic_DNA"/>
</dbReference>
<feature type="transmembrane region" description="Helical" evidence="9">
    <location>
        <begin position="22"/>
        <end position="45"/>
    </location>
</feature>
<feature type="coiled-coil region" evidence="10">
    <location>
        <begin position="167"/>
        <end position="194"/>
    </location>
</feature>
<geneLocation type="plasmid" evidence="14">
    <name>ppz01</name>
</geneLocation>
<evidence type="ECO:0000313" key="13">
    <source>
        <dbReference type="EMBL" id="AUH66669.1"/>
    </source>
</evidence>
<keyword evidence="6 9" id="KW-0812">Transmembrane</keyword>
<dbReference type="Gene3D" id="2.40.50.100">
    <property type="match status" value="1"/>
</dbReference>
<dbReference type="PRINTS" id="PR01490">
    <property type="entry name" value="RTXTOXIND"/>
</dbReference>
<evidence type="ECO:0000256" key="9">
    <source>
        <dbReference type="RuleBase" id="RU365093"/>
    </source>
</evidence>
<dbReference type="AlphaFoldDB" id="A0A2H5F548"/>
<evidence type="ECO:0000256" key="10">
    <source>
        <dbReference type="SAM" id="Coils"/>
    </source>
</evidence>
<keyword evidence="3 9" id="KW-0813">Transport</keyword>
<evidence type="ECO:0000256" key="8">
    <source>
        <dbReference type="ARBA" id="ARBA00023136"/>
    </source>
</evidence>
<dbReference type="RefSeq" id="WP_101754640.1">
    <property type="nucleotide sequence ID" value="NZ_CP025431.1"/>
</dbReference>
<keyword evidence="8 9" id="KW-0472">Membrane</keyword>
<dbReference type="SUPFAM" id="SSF111369">
    <property type="entry name" value="HlyD-like secretion proteins"/>
    <property type="match status" value="1"/>
</dbReference>
<dbReference type="Proteomes" id="UP000234530">
    <property type="component" value="Plasmid pPZ01"/>
</dbReference>
<reference evidence="13 14" key="1">
    <citation type="journal article" date="2013" name="Antonie Van Leeuwenhoek">
        <title>Paracoccus zhejiangensis sp. nov., isolated from activated sludge in wastewater-treatment system.</title>
        <authorList>
            <person name="Wu Z.G."/>
            <person name="Zhang D.F."/>
            <person name="Liu Y.L."/>
            <person name="Wang F."/>
            <person name="Jiang X."/>
            <person name="Li C."/>
            <person name="Li S.P."/>
            <person name="Hong Q."/>
            <person name="Li W.J."/>
        </authorList>
    </citation>
    <scope>NUCLEOTIDE SEQUENCE [LARGE SCALE GENOMIC DNA]</scope>
    <source>
        <strain evidence="13 14">J6</strain>
        <plasmid evidence="14">Plasmid ppz01</plasmid>
    </source>
</reference>
<dbReference type="Gene3D" id="2.40.30.170">
    <property type="match status" value="1"/>
</dbReference>
<proteinExistence type="inferred from homology"/>
<keyword evidence="4 9" id="KW-1003">Cell membrane</keyword>
<dbReference type="GO" id="GO:0015031">
    <property type="term" value="P:protein transport"/>
    <property type="evidence" value="ECO:0007669"/>
    <property type="project" value="InterPro"/>
</dbReference>
<feature type="domain" description="AprE-like long alpha-helical hairpin" evidence="11">
    <location>
        <begin position="102"/>
        <end position="287"/>
    </location>
</feature>
<comment type="similarity">
    <text evidence="2 9">Belongs to the membrane fusion protein (MFP) (TC 8.A.1) family.</text>
</comment>
<dbReference type="Pfam" id="PF26002">
    <property type="entry name" value="Beta-barrel_AprE"/>
    <property type="match status" value="1"/>
</dbReference>
<evidence type="ECO:0000256" key="2">
    <source>
        <dbReference type="ARBA" id="ARBA00009477"/>
    </source>
</evidence>
<dbReference type="PANTHER" id="PTHR30386">
    <property type="entry name" value="MEMBRANE FUSION SUBUNIT OF EMRAB-TOLC MULTIDRUG EFFLUX PUMP"/>
    <property type="match status" value="1"/>
</dbReference>
<dbReference type="KEGG" id="pzh:CX676_20425"/>
<dbReference type="PANTHER" id="PTHR30386:SF17">
    <property type="entry name" value="ALKALINE PROTEASE SECRETION PROTEIN APRE"/>
    <property type="match status" value="1"/>
</dbReference>
<feature type="domain" description="AprE-like beta-barrel" evidence="12">
    <location>
        <begin position="333"/>
        <end position="420"/>
    </location>
</feature>
<gene>
    <name evidence="13" type="ORF">CX676_20425</name>
</gene>
<keyword evidence="7 9" id="KW-1133">Transmembrane helix</keyword>
<dbReference type="Pfam" id="PF25994">
    <property type="entry name" value="HH_AprE"/>
    <property type="match status" value="1"/>
</dbReference>
<comment type="subcellular location">
    <subcellularLocation>
        <location evidence="1 9">Cell inner membrane</location>
        <topology evidence="1 9">Single-pass membrane protein</topology>
    </subcellularLocation>
</comment>
<evidence type="ECO:0000256" key="3">
    <source>
        <dbReference type="ARBA" id="ARBA00022448"/>
    </source>
</evidence>
<dbReference type="GO" id="GO:0005886">
    <property type="term" value="C:plasma membrane"/>
    <property type="evidence" value="ECO:0007669"/>
    <property type="project" value="UniProtKB-SubCell"/>
</dbReference>
<dbReference type="InterPro" id="IPR058781">
    <property type="entry name" value="HH_AprE-like"/>
</dbReference>
<dbReference type="OrthoDB" id="9810980at2"/>
<keyword evidence="10" id="KW-0175">Coiled coil</keyword>
<dbReference type="InterPro" id="IPR010129">
    <property type="entry name" value="T1SS_HlyD"/>
</dbReference>
<evidence type="ECO:0000256" key="4">
    <source>
        <dbReference type="ARBA" id="ARBA00022475"/>
    </source>
</evidence>
<keyword evidence="5 9" id="KW-0997">Cell inner membrane</keyword>
<evidence type="ECO:0000259" key="12">
    <source>
        <dbReference type="Pfam" id="PF26002"/>
    </source>
</evidence>
<dbReference type="InterPro" id="IPR058982">
    <property type="entry name" value="Beta-barrel_AprE"/>
</dbReference>
<evidence type="ECO:0000256" key="1">
    <source>
        <dbReference type="ARBA" id="ARBA00004377"/>
    </source>
</evidence>
<keyword evidence="14" id="KW-1185">Reference proteome</keyword>
<dbReference type="NCBIfam" id="TIGR01843">
    <property type="entry name" value="type_I_hlyD"/>
    <property type="match status" value="1"/>
</dbReference>
<name>A0A2H5F548_9RHOB</name>
<feature type="coiled-coil region" evidence="10">
    <location>
        <begin position="262"/>
        <end position="296"/>
    </location>
</feature>
<keyword evidence="13" id="KW-0614">Plasmid</keyword>
<protein>
    <recommendedName>
        <fullName evidence="9">Membrane fusion protein (MFP) family protein</fullName>
    </recommendedName>
</protein>
<evidence type="ECO:0000259" key="11">
    <source>
        <dbReference type="Pfam" id="PF25994"/>
    </source>
</evidence>
<dbReference type="InterPro" id="IPR050739">
    <property type="entry name" value="MFP"/>
</dbReference>
<evidence type="ECO:0000256" key="6">
    <source>
        <dbReference type="ARBA" id="ARBA00022692"/>
    </source>
</evidence>